<gene>
    <name evidence="2" type="ORF">KFK09_028892</name>
</gene>
<comment type="caution">
    <text evidence="2">The sequence shown here is derived from an EMBL/GenBank/DDBJ whole genome shotgun (WGS) entry which is preliminary data.</text>
</comment>
<sequence>MAGKELNERVVSVQEGDGEVIDRELFDYFKENMEEGETKQPKQKPEVLVTVVNKINLNNGAQRNEDEEKHGIYCYSNDEDDEIEEGGAEEQNEKKNMMSLKYEIEDKMYAEQHKKKGDVKEMAIEEEDTNVEIERVAMEETMWEEKMEGSLQERKEKKGFLKKIIEKWT</sequence>
<protein>
    <submittedName>
        <fullName evidence="2">Uncharacterized protein</fullName>
    </submittedName>
</protein>
<name>A0A8T3A4A5_DENNO</name>
<evidence type="ECO:0000256" key="1">
    <source>
        <dbReference type="SAM" id="MobiDB-lite"/>
    </source>
</evidence>
<accession>A0A8T3A4A5</accession>
<reference evidence="2" key="1">
    <citation type="journal article" date="2022" name="Front. Genet.">
        <title>Chromosome-Scale Assembly of the Dendrobium nobile Genome Provides Insights Into the Molecular Mechanism of the Biosynthesis of the Medicinal Active Ingredient of Dendrobium.</title>
        <authorList>
            <person name="Xu Q."/>
            <person name="Niu S.-C."/>
            <person name="Li K.-L."/>
            <person name="Zheng P.-J."/>
            <person name="Zhang X.-J."/>
            <person name="Jia Y."/>
            <person name="Liu Y."/>
            <person name="Niu Y.-X."/>
            <person name="Yu L.-H."/>
            <person name="Chen D.-F."/>
            <person name="Zhang G.-Q."/>
        </authorList>
    </citation>
    <scope>NUCLEOTIDE SEQUENCE</scope>
    <source>
        <tissue evidence="2">Leaf</tissue>
    </source>
</reference>
<dbReference type="OrthoDB" id="770488at2759"/>
<evidence type="ECO:0000313" key="3">
    <source>
        <dbReference type="Proteomes" id="UP000829196"/>
    </source>
</evidence>
<organism evidence="2 3">
    <name type="scientific">Dendrobium nobile</name>
    <name type="common">Orchid</name>
    <dbReference type="NCBI Taxonomy" id="94219"/>
    <lineage>
        <taxon>Eukaryota</taxon>
        <taxon>Viridiplantae</taxon>
        <taxon>Streptophyta</taxon>
        <taxon>Embryophyta</taxon>
        <taxon>Tracheophyta</taxon>
        <taxon>Spermatophyta</taxon>
        <taxon>Magnoliopsida</taxon>
        <taxon>Liliopsida</taxon>
        <taxon>Asparagales</taxon>
        <taxon>Orchidaceae</taxon>
        <taxon>Epidendroideae</taxon>
        <taxon>Malaxideae</taxon>
        <taxon>Dendrobiinae</taxon>
        <taxon>Dendrobium</taxon>
    </lineage>
</organism>
<keyword evidence="3" id="KW-1185">Reference proteome</keyword>
<dbReference type="AlphaFoldDB" id="A0A8T3A4A5"/>
<feature type="compositionally biased region" description="Basic and acidic residues" evidence="1">
    <location>
        <begin position="113"/>
        <end position="123"/>
    </location>
</feature>
<dbReference type="Proteomes" id="UP000829196">
    <property type="component" value="Unassembled WGS sequence"/>
</dbReference>
<proteinExistence type="predicted"/>
<evidence type="ECO:0000313" key="2">
    <source>
        <dbReference type="EMBL" id="KAI0489051.1"/>
    </source>
</evidence>
<feature type="region of interest" description="Disordered" evidence="1">
    <location>
        <begin position="113"/>
        <end position="133"/>
    </location>
</feature>
<dbReference type="EMBL" id="JAGYWB010000019">
    <property type="protein sequence ID" value="KAI0489051.1"/>
    <property type="molecule type" value="Genomic_DNA"/>
</dbReference>